<reference evidence="10 11" key="1">
    <citation type="submission" date="2020-02" db="EMBL/GenBank/DDBJ databases">
        <title>Genome sequence of Roseobacter ponti.</title>
        <authorList>
            <person name="Hollensteiner J."/>
            <person name="Schneider D."/>
            <person name="Poehlein A."/>
            <person name="Daniel R."/>
        </authorList>
    </citation>
    <scope>NUCLEOTIDE SEQUENCE [LARGE SCALE GENOMIC DNA]</scope>
    <source>
        <strain evidence="10 11">DSM 106830</strain>
    </source>
</reference>
<dbReference type="Pfam" id="PF02800">
    <property type="entry name" value="Gp_dh_C"/>
    <property type="match status" value="1"/>
</dbReference>
<feature type="binding site" evidence="5">
    <location>
        <begin position="209"/>
        <end position="210"/>
    </location>
    <ligand>
        <name>D-glyceraldehyde 3-phosphate</name>
        <dbReference type="ChEBI" id="CHEBI:59776"/>
    </ligand>
</feature>
<keyword evidence="3" id="KW-0560">Oxidoreductase</keyword>
<evidence type="ECO:0000313" key="11">
    <source>
        <dbReference type="Proteomes" id="UP000503308"/>
    </source>
</evidence>
<dbReference type="InterPro" id="IPR020829">
    <property type="entry name" value="GlycerAld_3-P_DH_cat"/>
</dbReference>
<sequence>MGIRIGINGFGRIGRTLLRVLAEPGTDDIEVVAINDPAPAEALAHLLAFDSIHGRFPCPVRLDGEHIDFGRGPVRLTALSDPADLSWDDVDVALECSGHFTRRADAERHFRNGSGRVLLSAPAKGDGPTVVYGVNHSRISKQDRLISNGSCTTNCLAPVAHVLHEAIGIRRGMMTTVHCYTTSQGVHDGPHDDLYRARGAALSMVPTSTGAAETLGLVLPELAGLITGQAIRVPVADVSCIDLTVEVARPVSADEVNDLFTEAAAGSMRGIIGVTADKLVSRDLLRDPHSAIVVTDQTRVQSGTLVRILAWYDNEWGFSCRLRDMVRVVAASS</sequence>
<feature type="binding site" evidence="6">
    <location>
        <position position="120"/>
    </location>
    <ligand>
        <name>NAD(+)</name>
        <dbReference type="ChEBI" id="CHEBI:57540"/>
    </ligand>
</feature>
<dbReference type="AlphaFoldDB" id="A0A858ST15"/>
<keyword evidence="6" id="KW-0520">NAD</keyword>
<evidence type="ECO:0000256" key="8">
    <source>
        <dbReference type="RuleBase" id="RU000397"/>
    </source>
</evidence>
<feature type="binding site" evidence="5">
    <location>
        <position position="181"/>
    </location>
    <ligand>
        <name>D-glyceraldehyde 3-phosphate</name>
        <dbReference type="ChEBI" id="CHEBI:59776"/>
    </ligand>
</feature>
<protein>
    <submittedName>
        <fullName evidence="10">Type I glyceraldehyde-3-phosphate dehydrogenase</fullName>
    </submittedName>
</protein>
<dbReference type="Pfam" id="PF00044">
    <property type="entry name" value="Gp_dh_N"/>
    <property type="match status" value="1"/>
</dbReference>
<dbReference type="PIRSF" id="PIRSF000149">
    <property type="entry name" value="GAP_DH"/>
    <property type="match status" value="1"/>
</dbReference>
<evidence type="ECO:0000259" key="9">
    <source>
        <dbReference type="SMART" id="SM00846"/>
    </source>
</evidence>
<feature type="active site" description="Nucleophile" evidence="4">
    <location>
        <position position="151"/>
    </location>
</feature>
<accession>A0A858ST15</accession>
<gene>
    <name evidence="10" type="primary">gap</name>
    <name evidence="10" type="ORF">G3256_10005</name>
</gene>
<dbReference type="Proteomes" id="UP000503308">
    <property type="component" value="Chromosome"/>
</dbReference>
<feature type="binding site" evidence="6">
    <location>
        <position position="36"/>
    </location>
    <ligand>
        <name>NAD(+)</name>
        <dbReference type="ChEBI" id="CHEBI:57540"/>
    </ligand>
</feature>
<feature type="domain" description="Glyceraldehyde 3-phosphate dehydrogenase NAD(P) binding" evidence="9">
    <location>
        <begin position="3"/>
        <end position="151"/>
    </location>
</feature>
<dbReference type="RefSeq" id="WP_169640687.1">
    <property type="nucleotide sequence ID" value="NZ_CP048788.1"/>
</dbReference>
<dbReference type="SMART" id="SM00846">
    <property type="entry name" value="Gp_dh_N"/>
    <property type="match status" value="1"/>
</dbReference>
<dbReference type="FunFam" id="3.30.360.10:FF:000002">
    <property type="entry name" value="Glyceraldehyde-3-phosphate dehydrogenase"/>
    <property type="match status" value="1"/>
</dbReference>
<evidence type="ECO:0000256" key="5">
    <source>
        <dbReference type="PIRSR" id="PIRSR000149-2"/>
    </source>
</evidence>
<dbReference type="SUPFAM" id="SSF55347">
    <property type="entry name" value="Glyceraldehyde-3-phosphate dehydrogenase-like, C-terminal domain"/>
    <property type="match status" value="1"/>
</dbReference>
<organism evidence="10 11">
    <name type="scientific">Roseobacter ponti</name>
    <dbReference type="NCBI Taxonomy" id="1891787"/>
    <lineage>
        <taxon>Bacteria</taxon>
        <taxon>Pseudomonadati</taxon>
        <taxon>Pseudomonadota</taxon>
        <taxon>Alphaproteobacteria</taxon>
        <taxon>Rhodobacterales</taxon>
        <taxon>Roseobacteraceae</taxon>
        <taxon>Roseobacter</taxon>
    </lineage>
</organism>
<keyword evidence="6" id="KW-0547">Nucleotide-binding</keyword>
<dbReference type="PRINTS" id="PR00078">
    <property type="entry name" value="G3PDHDRGNASE"/>
</dbReference>
<dbReference type="GO" id="GO:0051287">
    <property type="term" value="F:NAD binding"/>
    <property type="evidence" value="ECO:0007669"/>
    <property type="project" value="InterPro"/>
</dbReference>
<dbReference type="Gene3D" id="3.30.360.10">
    <property type="entry name" value="Dihydrodipicolinate Reductase, domain 2"/>
    <property type="match status" value="1"/>
</dbReference>
<dbReference type="NCBIfam" id="TIGR01534">
    <property type="entry name" value="GAPDH-I"/>
    <property type="match status" value="1"/>
</dbReference>
<dbReference type="Gene3D" id="3.40.50.720">
    <property type="entry name" value="NAD(P)-binding Rossmann-like Domain"/>
    <property type="match status" value="1"/>
</dbReference>
<dbReference type="InterPro" id="IPR020828">
    <property type="entry name" value="GlycerAld_3-P_DH_NAD(P)-bd"/>
</dbReference>
<dbReference type="InterPro" id="IPR036291">
    <property type="entry name" value="NAD(P)-bd_dom_sf"/>
</dbReference>
<evidence type="ECO:0000256" key="2">
    <source>
        <dbReference type="ARBA" id="ARBA00011881"/>
    </source>
</evidence>
<dbReference type="PANTHER" id="PTHR43148">
    <property type="entry name" value="GLYCERALDEHYDE-3-PHOSPHATE DEHYDROGENASE 2"/>
    <property type="match status" value="1"/>
</dbReference>
<dbReference type="CDD" id="cd05214">
    <property type="entry name" value="GAPDH_I_N"/>
    <property type="match status" value="1"/>
</dbReference>
<dbReference type="InterPro" id="IPR006424">
    <property type="entry name" value="Glyceraldehyde-3-P_DH_1"/>
</dbReference>
<proteinExistence type="inferred from homology"/>
<evidence type="ECO:0000256" key="7">
    <source>
        <dbReference type="PIRSR" id="PIRSR000149-4"/>
    </source>
</evidence>
<dbReference type="FunFam" id="3.40.50.720:FF:000001">
    <property type="entry name" value="Glyceraldehyde-3-phosphate dehydrogenase"/>
    <property type="match status" value="1"/>
</dbReference>
<dbReference type="InterPro" id="IPR020831">
    <property type="entry name" value="GlycerAld/Erythrose_P_DH"/>
</dbReference>
<dbReference type="GO" id="GO:0006006">
    <property type="term" value="P:glucose metabolic process"/>
    <property type="evidence" value="ECO:0007669"/>
    <property type="project" value="InterPro"/>
</dbReference>
<evidence type="ECO:0000256" key="4">
    <source>
        <dbReference type="PIRSR" id="PIRSR000149-1"/>
    </source>
</evidence>
<dbReference type="CDD" id="cd18126">
    <property type="entry name" value="GAPDH_I_C"/>
    <property type="match status" value="1"/>
</dbReference>
<dbReference type="GO" id="GO:0016620">
    <property type="term" value="F:oxidoreductase activity, acting on the aldehyde or oxo group of donors, NAD or NADP as acceptor"/>
    <property type="evidence" value="ECO:0007669"/>
    <property type="project" value="InterPro"/>
</dbReference>
<evidence type="ECO:0000256" key="3">
    <source>
        <dbReference type="ARBA" id="ARBA00023002"/>
    </source>
</evidence>
<feature type="binding site" evidence="6">
    <location>
        <position position="314"/>
    </location>
    <ligand>
        <name>NAD(+)</name>
        <dbReference type="ChEBI" id="CHEBI:57540"/>
    </ligand>
</feature>
<feature type="binding site" evidence="6">
    <location>
        <begin position="12"/>
        <end position="13"/>
    </location>
    <ligand>
        <name>NAD(+)</name>
        <dbReference type="ChEBI" id="CHEBI:57540"/>
    </ligand>
</feature>
<comment type="subunit">
    <text evidence="2">Homotetramer.</text>
</comment>
<name>A0A858ST15_9RHOB</name>
<comment type="similarity">
    <text evidence="1 8">Belongs to the glyceraldehyde-3-phosphate dehydrogenase family.</text>
</comment>
<feature type="binding site" evidence="5">
    <location>
        <begin position="150"/>
        <end position="152"/>
    </location>
    <ligand>
        <name>D-glyceraldehyde 3-phosphate</name>
        <dbReference type="ChEBI" id="CHEBI:59776"/>
    </ligand>
</feature>
<dbReference type="EMBL" id="CP048788">
    <property type="protein sequence ID" value="QJF51470.1"/>
    <property type="molecule type" value="Genomic_DNA"/>
</dbReference>
<dbReference type="GO" id="GO:0050661">
    <property type="term" value="F:NADP binding"/>
    <property type="evidence" value="ECO:0007669"/>
    <property type="project" value="InterPro"/>
</dbReference>
<feature type="binding site" evidence="5">
    <location>
        <position position="232"/>
    </location>
    <ligand>
        <name>D-glyceraldehyde 3-phosphate</name>
        <dbReference type="ChEBI" id="CHEBI:59776"/>
    </ligand>
</feature>
<evidence type="ECO:0000256" key="6">
    <source>
        <dbReference type="PIRSR" id="PIRSR000149-3"/>
    </source>
</evidence>
<dbReference type="KEGG" id="rpon:G3256_10005"/>
<evidence type="ECO:0000313" key="10">
    <source>
        <dbReference type="EMBL" id="QJF51470.1"/>
    </source>
</evidence>
<dbReference type="SUPFAM" id="SSF51735">
    <property type="entry name" value="NAD(P)-binding Rossmann-fold domains"/>
    <property type="match status" value="1"/>
</dbReference>
<evidence type="ECO:0000256" key="1">
    <source>
        <dbReference type="ARBA" id="ARBA00007406"/>
    </source>
</evidence>
<feature type="site" description="Activates thiol group during catalysis" evidence="7">
    <location>
        <position position="178"/>
    </location>
</feature>
<keyword evidence="11" id="KW-1185">Reference proteome</keyword>